<evidence type="ECO:0000256" key="4">
    <source>
        <dbReference type="ARBA" id="ARBA00022692"/>
    </source>
</evidence>
<dbReference type="Pfam" id="PF00893">
    <property type="entry name" value="Multi_Drug_Res"/>
    <property type="match status" value="1"/>
</dbReference>
<feature type="transmembrane region" description="Helical" evidence="9">
    <location>
        <begin position="79"/>
        <end position="97"/>
    </location>
</feature>
<evidence type="ECO:0000256" key="6">
    <source>
        <dbReference type="ARBA" id="ARBA00023136"/>
    </source>
</evidence>
<evidence type="ECO:0000256" key="2">
    <source>
        <dbReference type="ARBA" id="ARBA00022448"/>
    </source>
</evidence>
<protein>
    <submittedName>
        <fullName evidence="10">QacE family quaternary ammonium compound efflux SMR transporter</fullName>
    </submittedName>
</protein>
<dbReference type="EMBL" id="JAHUZE010000002">
    <property type="protein sequence ID" value="MBV7378615.1"/>
    <property type="molecule type" value="Genomic_DNA"/>
</dbReference>
<keyword evidence="11" id="KW-1185">Reference proteome</keyword>
<evidence type="ECO:0000256" key="8">
    <source>
        <dbReference type="RuleBase" id="RU003942"/>
    </source>
</evidence>
<accession>A0ABS6T0U8</accession>
<keyword evidence="6 9" id="KW-0472">Membrane</keyword>
<dbReference type="InterPro" id="IPR045324">
    <property type="entry name" value="Small_multidrug_res"/>
</dbReference>
<comment type="caution">
    <text evidence="10">The sequence shown here is derived from an EMBL/GenBank/DDBJ whole genome shotgun (WGS) entry which is preliminary data.</text>
</comment>
<proteinExistence type="inferred from homology"/>
<gene>
    <name evidence="10" type="ORF">KJP28_06720</name>
</gene>
<keyword evidence="4 8" id="KW-0812">Transmembrane</keyword>
<sequence length="99" mass="10576">MRYLVIAVCIELVALAFLKKGWGFPYSLIPIGFLVLSYFVFEKALVVVPLSAAYALWAGIGIVGSIAIGRVFFGEALSLAGYAFIALITIGIVGLAFSR</sequence>
<keyword evidence="5 9" id="KW-1133">Transmembrane helix</keyword>
<keyword evidence="3" id="KW-1003">Cell membrane</keyword>
<keyword evidence="2" id="KW-0813">Transport</keyword>
<evidence type="ECO:0000256" key="1">
    <source>
        <dbReference type="ARBA" id="ARBA00004651"/>
    </source>
</evidence>
<evidence type="ECO:0000313" key="11">
    <source>
        <dbReference type="Proteomes" id="UP000756530"/>
    </source>
</evidence>
<comment type="similarity">
    <text evidence="7 8">Belongs to the drug/metabolite transporter (DMT) superfamily. Small multidrug resistance (SMR) (TC 2.A.7.1) family.</text>
</comment>
<dbReference type="Proteomes" id="UP000756530">
    <property type="component" value="Unassembled WGS sequence"/>
</dbReference>
<name>A0ABS6T0U8_9RHOB</name>
<evidence type="ECO:0000256" key="9">
    <source>
        <dbReference type="SAM" id="Phobius"/>
    </source>
</evidence>
<evidence type="ECO:0000313" key="10">
    <source>
        <dbReference type="EMBL" id="MBV7378615.1"/>
    </source>
</evidence>
<feature type="transmembrane region" description="Helical" evidence="9">
    <location>
        <begin position="24"/>
        <end position="41"/>
    </location>
</feature>
<feature type="transmembrane region" description="Helical" evidence="9">
    <location>
        <begin position="53"/>
        <end position="73"/>
    </location>
</feature>
<evidence type="ECO:0000256" key="3">
    <source>
        <dbReference type="ARBA" id="ARBA00022475"/>
    </source>
</evidence>
<dbReference type="PANTHER" id="PTHR30561">
    <property type="entry name" value="SMR FAMILY PROTON-DEPENDENT DRUG EFFLUX TRANSPORTER SUGE"/>
    <property type="match status" value="1"/>
</dbReference>
<evidence type="ECO:0000256" key="7">
    <source>
        <dbReference type="ARBA" id="ARBA00038032"/>
    </source>
</evidence>
<dbReference type="InterPro" id="IPR000390">
    <property type="entry name" value="Small_drug/metabolite_transptr"/>
</dbReference>
<organism evidence="10 11">
    <name type="scientific">Maritimibacter dapengensis</name>
    <dbReference type="NCBI Taxonomy" id="2836868"/>
    <lineage>
        <taxon>Bacteria</taxon>
        <taxon>Pseudomonadati</taxon>
        <taxon>Pseudomonadota</taxon>
        <taxon>Alphaproteobacteria</taxon>
        <taxon>Rhodobacterales</taxon>
        <taxon>Roseobacteraceae</taxon>
        <taxon>Maritimibacter</taxon>
    </lineage>
</organism>
<dbReference type="PANTHER" id="PTHR30561:SF1">
    <property type="entry name" value="MULTIDRUG TRANSPORTER EMRE"/>
    <property type="match status" value="1"/>
</dbReference>
<evidence type="ECO:0000256" key="5">
    <source>
        <dbReference type="ARBA" id="ARBA00022989"/>
    </source>
</evidence>
<dbReference type="RefSeq" id="WP_218391806.1">
    <property type="nucleotide sequence ID" value="NZ_JAHUZE010000002.1"/>
</dbReference>
<comment type="subcellular location">
    <subcellularLocation>
        <location evidence="1 8">Cell membrane</location>
        <topology evidence="1 8">Multi-pass membrane protein</topology>
    </subcellularLocation>
</comment>
<reference evidence="10 11" key="1">
    <citation type="submission" date="2021-05" db="EMBL/GenBank/DDBJ databases">
        <title>Culturable bacteria isolated from Daya Bay.</title>
        <authorList>
            <person name="Zheng W."/>
            <person name="Yu S."/>
            <person name="Huang Y."/>
        </authorList>
    </citation>
    <scope>NUCLEOTIDE SEQUENCE [LARGE SCALE GENOMIC DNA]</scope>
    <source>
        <strain evidence="10 11">DP4N28-5</strain>
    </source>
</reference>